<dbReference type="InterPro" id="IPR000120">
    <property type="entry name" value="Amidase"/>
</dbReference>
<protein>
    <recommendedName>
        <fullName evidence="2">Indoleacetamide hydrolase</fullName>
    </recommendedName>
</protein>
<reference evidence="5 6" key="1">
    <citation type="submission" date="2015-09" db="EMBL/GenBank/DDBJ databases">
        <authorList>
            <person name="Jackson K.R."/>
            <person name="Lunt B.L."/>
            <person name="Fisher J.N.B."/>
            <person name="Gardner A.V."/>
            <person name="Bailey M.E."/>
            <person name="Deus L.M."/>
            <person name="Earl A.S."/>
            <person name="Gibby P.D."/>
            <person name="Hartmann K.A."/>
            <person name="Liu J.E."/>
            <person name="Manci A.M."/>
            <person name="Nielsen D.A."/>
            <person name="Solomon M.B."/>
            <person name="Breakwell D.P."/>
            <person name="Burnett S.H."/>
            <person name="Grose J.H."/>
        </authorList>
    </citation>
    <scope>NUCLEOTIDE SEQUENCE [LARGE SCALE GENOMIC DNA]</scope>
    <source>
        <strain evidence="5 6">16</strain>
    </source>
</reference>
<name>A0A0P6VNG2_9HYPH</name>
<comment type="caution">
    <text evidence="5">The sequence shown here is derived from an EMBL/GenBank/DDBJ whole genome shotgun (WGS) entry which is preliminary data.</text>
</comment>
<evidence type="ECO:0000256" key="1">
    <source>
        <dbReference type="ARBA" id="ARBA00003871"/>
    </source>
</evidence>
<reference evidence="5 6" key="2">
    <citation type="submission" date="2015-10" db="EMBL/GenBank/DDBJ databases">
        <title>Draft Genome Sequence of Prosthecomicrobium hirschii ATCC 27832.</title>
        <authorList>
            <person name="Daniel J."/>
            <person name="Givan S.A."/>
            <person name="Brun Y.V."/>
            <person name="Brown P.J."/>
        </authorList>
    </citation>
    <scope>NUCLEOTIDE SEQUENCE [LARGE SCALE GENOMIC DNA]</scope>
    <source>
        <strain evidence="5 6">16</strain>
    </source>
</reference>
<feature type="domain" description="Amidase" evidence="4">
    <location>
        <begin position="27"/>
        <end position="420"/>
    </location>
</feature>
<evidence type="ECO:0000256" key="3">
    <source>
        <dbReference type="SAM" id="MobiDB-lite"/>
    </source>
</evidence>
<organism evidence="5 6">
    <name type="scientific">Prosthecodimorpha hirschii</name>
    <dbReference type="NCBI Taxonomy" id="665126"/>
    <lineage>
        <taxon>Bacteria</taxon>
        <taxon>Pseudomonadati</taxon>
        <taxon>Pseudomonadota</taxon>
        <taxon>Alphaproteobacteria</taxon>
        <taxon>Hyphomicrobiales</taxon>
        <taxon>Ancalomicrobiaceae</taxon>
        <taxon>Prosthecodimorpha</taxon>
    </lineage>
</organism>
<dbReference type="Proteomes" id="UP000048984">
    <property type="component" value="Unassembled WGS sequence"/>
</dbReference>
<dbReference type="EMBL" id="LJYW01000001">
    <property type="protein sequence ID" value="KPL51821.1"/>
    <property type="molecule type" value="Genomic_DNA"/>
</dbReference>
<dbReference type="InterPro" id="IPR036928">
    <property type="entry name" value="AS_sf"/>
</dbReference>
<dbReference type="InterPro" id="IPR020556">
    <property type="entry name" value="Amidase_CS"/>
</dbReference>
<dbReference type="Pfam" id="PF01425">
    <property type="entry name" value="Amidase"/>
    <property type="match status" value="1"/>
</dbReference>
<accession>A0A0P6VNG2</accession>
<dbReference type="GO" id="GO:0016787">
    <property type="term" value="F:hydrolase activity"/>
    <property type="evidence" value="ECO:0007669"/>
    <property type="project" value="UniProtKB-KW"/>
</dbReference>
<dbReference type="PANTHER" id="PTHR11895:SF176">
    <property type="entry name" value="AMIDASE AMID-RELATED"/>
    <property type="match status" value="1"/>
</dbReference>
<dbReference type="Gene3D" id="3.90.1300.10">
    <property type="entry name" value="Amidase signature (AS) domain"/>
    <property type="match status" value="1"/>
</dbReference>
<evidence type="ECO:0000313" key="6">
    <source>
        <dbReference type="Proteomes" id="UP000048984"/>
    </source>
</evidence>
<keyword evidence="6" id="KW-1185">Reference proteome</keyword>
<dbReference type="NCBIfam" id="NF005460">
    <property type="entry name" value="PRK07056.1"/>
    <property type="match status" value="1"/>
</dbReference>
<dbReference type="STRING" id="665126.ABB55_05905"/>
<dbReference type="PROSITE" id="PS00571">
    <property type="entry name" value="AMIDASES"/>
    <property type="match status" value="1"/>
</dbReference>
<evidence type="ECO:0000313" key="5">
    <source>
        <dbReference type="EMBL" id="KPL51821.1"/>
    </source>
</evidence>
<dbReference type="PANTHER" id="PTHR11895">
    <property type="entry name" value="TRANSAMIDASE"/>
    <property type="match status" value="1"/>
</dbReference>
<proteinExistence type="predicted"/>
<dbReference type="NCBIfam" id="NF004622">
    <property type="entry name" value="PRK05962.1"/>
    <property type="match status" value="1"/>
</dbReference>
<dbReference type="AlphaFoldDB" id="A0A0P6VNG2"/>
<evidence type="ECO:0000259" key="4">
    <source>
        <dbReference type="Pfam" id="PF01425"/>
    </source>
</evidence>
<comment type="function">
    <text evidence="1">Hydrolyzes indole-3-acetamide (IAM) into indole-3-acetic acid (IAA).</text>
</comment>
<dbReference type="SUPFAM" id="SSF75304">
    <property type="entry name" value="Amidase signature (AS) enzymes"/>
    <property type="match status" value="1"/>
</dbReference>
<gene>
    <name evidence="5" type="ORF">ABB55_05905</name>
</gene>
<sequence length="438" mass="44554">MPTKVRDRLEAALDAIAGSGAAASTVMAKVHTEAARAAADAADARARLGLSLGALDGALVSIKDLLDEAGEVTTAGSRINRDLPPAKSDAPVVRRLRAAGAVIVGRTTMSEFAYSGIGINPHTGTPGNAADPTRVPGGSSSGAAVSVGRGWADIAIGSDTGGSIRIPSAFNGLVGFKPGGGRVPTEGAFPLSYTLDTIGPIARRVADTVAADAVLSGVAAPPSAPVAADGLRLAVPRGFLYSDLDGIVGPAVEAALGLLAKAGIRLFEVDLDAVVTLPLAIQKDVTITAIEAAHIHRDNLRDRAGDFDPRVLARIEKGAQASGATYVGMIRAREAAKAAVDAAFAPFDAVIAPTVPAVAPVIADLVDDDAAFTRANLTALRNTAIFNLFDLPAYSLPIEIGQPLPVGLMVVGRRGRDHDLMALAAALEPVLQPSPRTA</sequence>
<dbReference type="InterPro" id="IPR023631">
    <property type="entry name" value="Amidase_dom"/>
</dbReference>
<keyword evidence="5" id="KW-0378">Hydrolase</keyword>
<evidence type="ECO:0000256" key="2">
    <source>
        <dbReference type="ARBA" id="ARBA00021874"/>
    </source>
</evidence>
<dbReference type="RefSeq" id="WP_054357984.1">
    <property type="nucleotide sequence ID" value="NZ_LJYW01000001.1"/>
</dbReference>
<feature type="region of interest" description="Disordered" evidence="3">
    <location>
        <begin position="123"/>
        <end position="142"/>
    </location>
</feature>